<feature type="region of interest" description="Disordered" evidence="1">
    <location>
        <begin position="168"/>
        <end position="211"/>
    </location>
</feature>
<reference evidence="3" key="1">
    <citation type="submission" date="2023-10" db="EMBL/GenBank/DDBJ databases">
        <authorList>
            <person name="Chen Y."/>
            <person name="Shah S."/>
            <person name="Dougan E. K."/>
            <person name="Thang M."/>
            <person name="Chan C."/>
        </authorList>
    </citation>
    <scope>NUCLEOTIDE SEQUENCE [LARGE SCALE GENOMIC DNA]</scope>
</reference>
<dbReference type="PANTHER" id="PTHR12785">
    <property type="entry name" value="SPLICING FACTOR 3B"/>
    <property type="match status" value="1"/>
</dbReference>
<name>A0ABN9XG28_9DINO</name>
<comment type="caution">
    <text evidence="3">The sequence shown here is derived from an EMBL/GenBank/DDBJ whole genome shotgun (WGS) entry which is preliminary data.</text>
</comment>
<dbReference type="PANTHER" id="PTHR12785:SF6">
    <property type="entry name" value="SPLICING FACTOR 3B SUBUNIT 2"/>
    <property type="match status" value="1"/>
</dbReference>
<accession>A0ABN9XG28</accession>
<feature type="compositionally biased region" description="Gly residues" evidence="1">
    <location>
        <begin position="641"/>
        <end position="668"/>
    </location>
</feature>
<feature type="compositionally biased region" description="Acidic residues" evidence="1">
    <location>
        <begin position="460"/>
        <end position="475"/>
    </location>
</feature>
<protein>
    <recommendedName>
        <fullName evidence="2">PSP proline-rich domain-containing protein</fullName>
    </recommendedName>
</protein>
<evidence type="ECO:0000313" key="4">
    <source>
        <dbReference type="Proteomes" id="UP001189429"/>
    </source>
</evidence>
<feature type="compositionally biased region" description="Basic residues" evidence="1">
    <location>
        <begin position="96"/>
        <end position="112"/>
    </location>
</feature>
<feature type="region of interest" description="Disordered" evidence="1">
    <location>
        <begin position="1"/>
        <end position="128"/>
    </location>
</feature>
<dbReference type="SMART" id="SM00581">
    <property type="entry name" value="PSP"/>
    <property type="match status" value="1"/>
</dbReference>
<organism evidence="3 4">
    <name type="scientific">Prorocentrum cordatum</name>
    <dbReference type="NCBI Taxonomy" id="2364126"/>
    <lineage>
        <taxon>Eukaryota</taxon>
        <taxon>Sar</taxon>
        <taxon>Alveolata</taxon>
        <taxon>Dinophyceae</taxon>
        <taxon>Prorocentrales</taxon>
        <taxon>Prorocentraceae</taxon>
        <taxon>Prorocentrum</taxon>
    </lineage>
</organism>
<evidence type="ECO:0000259" key="2">
    <source>
        <dbReference type="SMART" id="SM00581"/>
    </source>
</evidence>
<feature type="compositionally biased region" description="Basic and acidic residues" evidence="1">
    <location>
        <begin position="812"/>
        <end position="822"/>
    </location>
</feature>
<feature type="region of interest" description="Disordered" evidence="1">
    <location>
        <begin position="628"/>
        <end position="677"/>
    </location>
</feature>
<dbReference type="Pfam" id="PF04037">
    <property type="entry name" value="DUF382"/>
    <property type="match status" value="1"/>
</dbReference>
<feature type="compositionally biased region" description="Basic and acidic residues" evidence="1">
    <location>
        <begin position="1"/>
        <end position="66"/>
    </location>
</feature>
<sequence>MAPKEAEKAEPGEAAAKKAEKEEAKEEKATEAPKETEKKEEPEKKESQKKEPEKPKRDKEAEERKRKADKKKKQKEKKKAVKEEEFKKDLAEGKIVKGKGGKIIKGKGKGKGKAAAPKAAAQKKEEIDDDIEVDYVVPGVGEGIDMENIEEDEAFAAVMERFKYVAPEAKKEEEDDEEKPKKRAKPKASLLEEAEDSEDDEDGDKGKLSTKKRRITSRMSVAELKTLVRRPDVVEVWDTTSADPRLLVYLKAYRNTVTVPRHWSSKRKYMAGKRGVEKPPFKLPEFIEATGIAKIRQAIMDKHKEQSLKQKNRDKVHPKMGKLDIDYQVLHDAFFKFATKPKLTKHNELYWEGKEYETKMMTKRPGQLSAALKFALGMADDAPPPWLINMQRYGPPPAYPNLKIPGLNAPIPQGAEYGYHAGGWGKPPVDEFGNPLYGDWRQQDAAKETAAADETTLWGEVDDFDEDDEDDEADGAEGGKDGSATPMLGTATPLVGSGSATPVVSMEGGVKSISGVSSITSGMDTPGTGSRGKRGGIASVSGVSSASLTPTPQLFQVLEEQKARSSKGVYPSAHTYKMKGGGTSTPIAGVGSSGTGTPLAGIGTPIGGIGTPHGISTPHGIGTPGVGTGTPGVGTRTPHGIGTGTPVGFGSHGVGTGTPHGIGTGTPHGIGTHTPGIGTPIGGIGTPIGGIATPVGGIATPVGGIATPIGGIATPVGGIATPVGGIATPVGGIATPVGGIATPVGGVATPTGLPGGLAPTPVGGADTPGPVTMSLNPGDVETEGILTADIIRQQLKQHEEAAAKAKLAAGQKDVEPRKGPAKEKKRKDKTKFKF</sequence>
<feature type="compositionally biased region" description="Basic residues" evidence="1">
    <location>
        <begin position="67"/>
        <end position="80"/>
    </location>
</feature>
<feature type="region of interest" description="Disordered" evidence="1">
    <location>
        <begin position="802"/>
        <end position="834"/>
    </location>
</feature>
<dbReference type="InterPro" id="IPR006568">
    <property type="entry name" value="PSP_pro-rich"/>
</dbReference>
<feature type="compositionally biased region" description="Basic residues" evidence="1">
    <location>
        <begin position="823"/>
        <end position="834"/>
    </location>
</feature>
<feature type="domain" description="PSP proline-rich" evidence="2">
    <location>
        <begin position="360"/>
        <end position="413"/>
    </location>
</feature>
<feature type="region of interest" description="Disordered" evidence="1">
    <location>
        <begin position="515"/>
        <end position="535"/>
    </location>
</feature>
<proteinExistence type="predicted"/>
<dbReference type="EMBL" id="CAUYUJ010020315">
    <property type="protein sequence ID" value="CAK0897311.1"/>
    <property type="molecule type" value="Genomic_DNA"/>
</dbReference>
<keyword evidence="4" id="KW-1185">Reference proteome</keyword>
<feature type="region of interest" description="Disordered" evidence="1">
    <location>
        <begin position="444"/>
        <end position="491"/>
    </location>
</feature>
<dbReference type="Pfam" id="PF04046">
    <property type="entry name" value="PSP"/>
    <property type="match status" value="1"/>
</dbReference>
<dbReference type="InterPro" id="IPR007180">
    <property type="entry name" value="DUF382"/>
</dbReference>
<evidence type="ECO:0000313" key="3">
    <source>
        <dbReference type="EMBL" id="CAK0897311.1"/>
    </source>
</evidence>
<evidence type="ECO:0000256" key="1">
    <source>
        <dbReference type="SAM" id="MobiDB-lite"/>
    </source>
</evidence>
<dbReference type="InterPro" id="IPR052584">
    <property type="entry name" value="U2_snRNP_Complex_Component"/>
</dbReference>
<feature type="compositionally biased region" description="Acidic residues" evidence="1">
    <location>
        <begin position="192"/>
        <end position="203"/>
    </location>
</feature>
<dbReference type="Proteomes" id="UP001189429">
    <property type="component" value="Unassembled WGS sequence"/>
</dbReference>
<feature type="compositionally biased region" description="Basic and acidic residues" evidence="1">
    <location>
        <begin position="81"/>
        <end position="95"/>
    </location>
</feature>
<gene>
    <name evidence="3" type="ORF">PCOR1329_LOCUS75537</name>
</gene>